<name>A0AAP0NW01_9MAGN</name>
<dbReference type="Pfam" id="PF13976">
    <property type="entry name" value="gag_pre-integrs"/>
    <property type="match status" value="1"/>
</dbReference>
<gene>
    <name evidence="4" type="ORF">Scep_016514</name>
</gene>
<protein>
    <recommendedName>
        <fullName evidence="6">GAG-pre-integrase domain-containing protein</fullName>
    </recommendedName>
</protein>
<evidence type="ECO:0000259" key="2">
    <source>
        <dbReference type="Pfam" id="PF13976"/>
    </source>
</evidence>
<feature type="domain" description="GAG-pre-integrase" evidence="2">
    <location>
        <begin position="150"/>
        <end position="199"/>
    </location>
</feature>
<evidence type="ECO:0000256" key="1">
    <source>
        <dbReference type="SAM" id="MobiDB-lite"/>
    </source>
</evidence>
<evidence type="ECO:0000259" key="3">
    <source>
        <dbReference type="Pfam" id="PF22936"/>
    </source>
</evidence>
<evidence type="ECO:0008006" key="6">
    <source>
        <dbReference type="Google" id="ProtNLM"/>
    </source>
</evidence>
<proteinExistence type="predicted"/>
<accession>A0AAP0NW01</accession>
<evidence type="ECO:0000313" key="5">
    <source>
        <dbReference type="Proteomes" id="UP001419268"/>
    </source>
</evidence>
<feature type="domain" description="Retrovirus-related Pol polyprotein from transposon TNT 1-94-like beta-barrel" evidence="3">
    <location>
        <begin position="41"/>
        <end position="118"/>
    </location>
</feature>
<comment type="caution">
    <text evidence="4">The sequence shown here is derived from an EMBL/GenBank/DDBJ whole genome shotgun (WGS) entry which is preliminary data.</text>
</comment>
<sequence>MKYMGSQTGSSPLPQMKPFTPQSHTPSSFFTASEAGHDGSWYMDSGATSHVTGDPSQMHNTSTYSGNQSLMVGNGQLLKITGTGSACIPSVGSALSFHNTLCVPNIKKNLLSVSQLARDNNVLIEFHPHVCFVKDLQTNEILLHGTIQNGLYRISGPHAQLPSSHAALFVSNKSLSSLWHSRLGHPAQKTLQQVMHQKLHLPFGSITIFVDLVHFGQESCITISFIQIECRIMFWI</sequence>
<dbReference type="InterPro" id="IPR054722">
    <property type="entry name" value="PolX-like_BBD"/>
</dbReference>
<evidence type="ECO:0000313" key="4">
    <source>
        <dbReference type="EMBL" id="KAK9118421.1"/>
    </source>
</evidence>
<dbReference type="InterPro" id="IPR025724">
    <property type="entry name" value="GAG-pre-integrase_dom"/>
</dbReference>
<feature type="compositionally biased region" description="Polar residues" evidence="1">
    <location>
        <begin position="1"/>
        <end position="13"/>
    </location>
</feature>
<reference evidence="4 5" key="1">
    <citation type="submission" date="2024-01" db="EMBL/GenBank/DDBJ databases">
        <title>Genome assemblies of Stephania.</title>
        <authorList>
            <person name="Yang L."/>
        </authorList>
    </citation>
    <scope>NUCLEOTIDE SEQUENCE [LARGE SCALE GENOMIC DNA]</scope>
    <source>
        <strain evidence="4">JXDWG</strain>
        <tissue evidence="4">Leaf</tissue>
    </source>
</reference>
<keyword evidence="5" id="KW-1185">Reference proteome</keyword>
<dbReference type="EMBL" id="JBBNAG010000007">
    <property type="protein sequence ID" value="KAK9118421.1"/>
    <property type="molecule type" value="Genomic_DNA"/>
</dbReference>
<dbReference type="Proteomes" id="UP001419268">
    <property type="component" value="Unassembled WGS sequence"/>
</dbReference>
<dbReference type="Pfam" id="PF22936">
    <property type="entry name" value="Pol_BBD"/>
    <property type="match status" value="1"/>
</dbReference>
<dbReference type="AlphaFoldDB" id="A0AAP0NW01"/>
<feature type="region of interest" description="Disordered" evidence="1">
    <location>
        <begin position="1"/>
        <end position="28"/>
    </location>
</feature>
<organism evidence="4 5">
    <name type="scientific">Stephania cephalantha</name>
    <dbReference type="NCBI Taxonomy" id="152367"/>
    <lineage>
        <taxon>Eukaryota</taxon>
        <taxon>Viridiplantae</taxon>
        <taxon>Streptophyta</taxon>
        <taxon>Embryophyta</taxon>
        <taxon>Tracheophyta</taxon>
        <taxon>Spermatophyta</taxon>
        <taxon>Magnoliopsida</taxon>
        <taxon>Ranunculales</taxon>
        <taxon>Menispermaceae</taxon>
        <taxon>Menispermoideae</taxon>
        <taxon>Cissampelideae</taxon>
        <taxon>Stephania</taxon>
    </lineage>
</organism>